<organism evidence="7 8">
    <name type="scientific">Sphingorhabdus contaminans</name>
    <dbReference type="NCBI Taxonomy" id="1343899"/>
    <lineage>
        <taxon>Bacteria</taxon>
        <taxon>Pseudomonadati</taxon>
        <taxon>Pseudomonadota</taxon>
        <taxon>Alphaproteobacteria</taxon>
        <taxon>Sphingomonadales</taxon>
        <taxon>Sphingomonadaceae</taxon>
        <taxon>Sphingorhabdus</taxon>
    </lineage>
</organism>
<dbReference type="EMBL" id="VKKU01000001">
    <property type="protein sequence ID" value="TSB05336.1"/>
    <property type="molecule type" value="Genomic_DNA"/>
</dbReference>
<feature type="domain" description="Outer membrane protein beta-barrel" evidence="6">
    <location>
        <begin position="518"/>
        <end position="752"/>
    </location>
</feature>
<keyword evidence="8" id="KW-1185">Reference proteome</keyword>
<keyword evidence="4" id="KW-0732">Signal</keyword>
<dbReference type="Pfam" id="PF14905">
    <property type="entry name" value="OMP_b-brl_3"/>
    <property type="match status" value="1"/>
</dbReference>
<evidence type="ECO:0000256" key="2">
    <source>
        <dbReference type="ARBA" id="ARBA00023136"/>
    </source>
</evidence>
<evidence type="ECO:0000256" key="3">
    <source>
        <dbReference type="ARBA" id="ARBA00023237"/>
    </source>
</evidence>
<gene>
    <name evidence="7" type="ORF">FOM92_00470</name>
</gene>
<feature type="chain" id="PRO_5022183886" evidence="4">
    <location>
        <begin position="18"/>
        <end position="923"/>
    </location>
</feature>
<accession>A0A553WKZ4</accession>
<dbReference type="Gene3D" id="2.40.170.20">
    <property type="entry name" value="TonB-dependent receptor, beta-barrel domain"/>
    <property type="match status" value="1"/>
</dbReference>
<keyword evidence="2" id="KW-0472">Membrane</keyword>
<dbReference type="OrthoDB" id="5476657at2"/>
<dbReference type="SUPFAM" id="SSF56935">
    <property type="entry name" value="Porins"/>
    <property type="match status" value="1"/>
</dbReference>
<name>A0A553WKZ4_9SPHN</name>
<evidence type="ECO:0000256" key="1">
    <source>
        <dbReference type="ARBA" id="ARBA00004442"/>
    </source>
</evidence>
<evidence type="ECO:0000259" key="5">
    <source>
        <dbReference type="Pfam" id="PF07715"/>
    </source>
</evidence>
<evidence type="ECO:0000313" key="7">
    <source>
        <dbReference type="EMBL" id="TSB05336.1"/>
    </source>
</evidence>
<dbReference type="InterPro" id="IPR010104">
    <property type="entry name" value="TonB_rcpt_bac"/>
</dbReference>
<comment type="subcellular location">
    <subcellularLocation>
        <location evidence="1">Cell outer membrane</location>
    </subcellularLocation>
</comment>
<feature type="domain" description="TonB-dependent receptor plug" evidence="5">
    <location>
        <begin position="52"/>
        <end position="144"/>
    </location>
</feature>
<dbReference type="NCBIfam" id="TIGR01782">
    <property type="entry name" value="TonB-Xanth-Caul"/>
    <property type="match status" value="1"/>
</dbReference>
<dbReference type="InterPro" id="IPR036942">
    <property type="entry name" value="Beta-barrel_TonB_sf"/>
</dbReference>
<sequence length="923" mass="101492">MWAGAALVAFSAQIAAAQEAPPADAADEGDAIVVTGSRPIAESEAAALQVQRNSDSLVTVVASDSVGRLPDQNIAQATGRLPGVAVERDQGQARYISLRGAPNYWTTLSFDGINVVSPEGRDARFDSIPSALAAQIVVSKAVTPDMPGETISGNVNIITRSGLDYDGFHLSGKLGAGQTELGKRGEYEGSLTVSNKFDTNIGEIGILVSGSYYERNMLTDNFEIDWEQVSNDRRPGFESRFWARETENKLYRLTRKNYSISGRIDFRPDPGNVISVRSLYTIFTDDEARDNYIFDMDDRQGDLVANTAACTGGTTTPTTSAYADACINSPFAGTVYGVDINQRSTLREFRQSVFTNTIEGKHELGENWGLKWVANYTRSIDDRSVVGETRWDSPSTRTLRPTVAYDFTNNNLARVQLFTTNQLSAPTRFSAGTPVTAIDTFTKPLTSFRSLDAVDPTKAYTFKGELSHDTNLFGGETTFRVGIQYDQRTKINRERELLLNSAAQFTAAGIGTTYDQFSLDIPFKGKIPLGYTFRYFDTEAMRDYLERAKTVRGFTPVSGNHYNVRERVLAGYVMANSKFDWGSVVGGVRVEKVTNRGRSLATIPGVVGEIEASSSSTLAFPSLHMNFDVTDDEKLRIGFTSGAARADYDQLRPNVVVNDANQSISGGNPAVKPERAYGVDAYYEYYVQPQGYFMLGAFYKRVEDVLYNSRRTFGSNALDTNGVDRSGYAFSGITNGGTGRIFGFEAAAQIQLEPYVADLGLPDWMGGFGLTANATYNDSEVKKPAIVNALGVITSPERRVPLPGTSQVVYNVGAYYEKYGLSLRLQYQNRTTWADGFADDLADAGDTYWADDDELDFSARYEISKGFEVYFDASNLLNNPGRRYSDPSNLLNASGIPAVRNGQYTIEWEQFGRRYSGGIRVNF</sequence>
<comment type="caution">
    <text evidence="7">The sequence shown here is derived from an EMBL/GenBank/DDBJ whole genome shotgun (WGS) entry which is preliminary data.</text>
</comment>
<reference evidence="7 8" key="1">
    <citation type="submission" date="2019-07" db="EMBL/GenBank/DDBJ databases">
        <authorList>
            <person name="Park M."/>
        </authorList>
    </citation>
    <scope>NUCLEOTIDE SEQUENCE [LARGE SCALE GENOMIC DNA]</scope>
    <source>
        <strain evidence="7 8">KCTC32445</strain>
    </source>
</reference>
<keyword evidence="3" id="KW-0998">Cell outer membrane</keyword>
<dbReference type="InterPro" id="IPR041700">
    <property type="entry name" value="OMP_b-brl_3"/>
</dbReference>
<dbReference type="AlphaFoldDB" id="A0A553WKZ4"/>
<evidence type="ECO:0000256" key="4">
    <source>
        <dbReference type="SAM" id="SignalP"/>
    </source>
</evidence>
<feature type="signal peptide" evidence="4">
    <location>
        <begin position="1"/>
        <end position="17"/>
    </location>
</feature>
<dbReference type="InterPro" id="IPR037066">
    <property type="entry name" value="Plug_dom_sf"/>
</dbReference>
<dbReference type="PANTHER" id="PTHR40980:SF4">
    <property type="entry name" value="TONB-DEPENDENT RECEPTOR-LIKE BETA-BARREL DOMAIN-CONTAINING PROTEIN"/>
    <property type="match status" value="1"/>
</dbReference>
<evidence type="ECO:0000313" key="8">
    <source>
        <dbReference type="Proteomes" id="UP000320160"/>
    </source>
</evidence>
<dbReference type="PANTHER" id="PTHR40980">
    <property type="entry name" value="PLUG DOMAIN-CONTAINING PROTEIN"/>
    <property type="match status" value="1"/>
</dbReference>
<keyword evidence="7" id="KW-0675">Receptor</keyword>
<protein>
    <submittedName>
        <fullName evidence="7">TonB-dependent receptor</fullName>
    </submittedName>
</protein>
<dbReference type="Proteomes" id="UP000320160">
    <property type="component" value="Unassembled WGS sequence"/>
</dbReference>
<dbReference type="Pfam" id="PF07715">
    <property type="entry name" value="Plug"/>
    <property type="match status" value="1"/>
</dbReference>
<dbReference type="GO" id="GO:0009279">
    <property type="term" value="C:cell outer membrane"/>
    <property type="evidence" value="ECO:0007669"/>
    <property type="project" value="UniProtKB-SubCell"/>
</dbReference>
<evidence type="ECO:0000259" key="6">
    <source>
        <dbReference type="Pfam" id="PF14905"/>
    </source>
</evidence>
<proteinExistence type="predicted"/>
<dbReference type="Gene3D" id="2.170.130.10">
    <property type="entry name" value="TonB-dependent receptor, plug domain"/>
    <property type="match status" value="1"/>
</dbReference>
<dbReference type="InterPro" id="IPR012910">
    <property type="entry name" value="Plug_dom"/>
</dbReference>